<dbReference type="CDD" id="cd17928">
    <property type="entry name" value="DEXDc_SecA"/>
    <property type="match status" value="1"/>
</dbReference>
<dbReference type="PANTHER" id="PTHR30612:SF0">
    <property type="entry name" value="CHLOROPLAST PROTEIN-TRANSPORTING ATPASE"/>
    <property type="match status" value="1"/>
</dbReference>
<dbReference type="PROSITE" id="PS51196">
    <property type="entry name" value="SECA_MOTOR_DEAD"/>
    <property type="match status" value="1"/>
</dbReference>
<evidence type="ECO:0000256" key="8">
    <source>
        <dbReference type="ARBA" id="ARBA00022967"/>
    </source>
</evidence>
<evidence type="ECO:0000256" key="10">
    <source>
        <dbReference type="ARBA" id="ARBA00023136"/>
    </source>
</evidence>
<evidence type="ECO:0000313" key="15">
    <source>
        <dbReference type="EMBL" id="GAA5160575.1"/>
    </source>
</evidence>
<dbReference type="Proteomes" id="UP001500547">
    <property type="component" value="Unassembled WGS sequence"/>
</dbReference>
<protein>
    <submittedName>
        <fullName evidence="15">Preprotein translocase subunit SecA</fullName>
    </submittedName>
</protein>
<dbReference type="PROSITE" id="PS51192">
    <property type="entry name" value="HELICASE_ATP_BIND_1"/>
    <property type="match status" value="1"/>
</dbReference>
<evidence type="ECO:0000256" key="11">
    <source>
        <dbReference type="SAM" id="MobiDB-lite"/>
    </source>
</evidence>
<reference evidence="16" key="1">
    <citation type="journal article" date="2019" name="Int. J. Syst. Evol. Microbiol.">
        <title>The Global Catalogue of Microorganisms (GCM) 10K type strain sequencing project: providing services to taxonomists for standard genome sequencing and annotation.</title>
        <authorList>
            <consortium name="The Broad Institute Genomics Platform"/>
            <consortium name="The Broad Institute Genome Sequencing Center for Infectious Disease"/>
            <person name="Wu L."/>
            <person name="Ma J."/>
        </authorList>
    </citation>
    <scope>NUCLEOTIDE SEQUENCE [LARGE SCALE GENOMIC DNA]</scope>
    <source>
        <strain evidence="16">JCM 18715</strain>
    </source>
</reference>
<accession>A0ABP9QED3</accession>
<feature type="domain" description="Helicase C-terminal" evidence="13">
    <location>
        <begin position="459"/>
        <end position="618"/>
    </location>
</feature>
<feature type="region of interest" description="Disordered" evidence="11">
    <location>
        <begin position="633"/>
        <end position="654"/>
    </location>
</feature>
<evidence type="ECO:0000256" key="5">
    <source>
        <dbReference type="ARBA" id="ARBA00022741"/>
    </source>
</evidence>
<keyword evidence="10" id="KW-0472">Membrane</keyword>
<keyword evidence="4" id="KW-0997">Cell inner membrane</keyword>
<dbReference type="CDD" id="cd18803">
    <property type="entry name" value="SF2_C_secA"/>
    <property type="match status" value="1"/>
</dbReference>
<dbReference type="InterPro" id="IPR027417">
    <property type="entry name" value="P-loop_NTPase"/>
</dbReference>
<dbReference type="InterPro" id="IPR014018">
    <property type="entry name" value="SecA_motor_DEAD"/>
</dbReference>
<dbReference type="Pfam" id="PF21090">
    <property type="entry name" value="P-loop_SecA"/>
    <property type="match status" value="2"/>
</dbReference>
<dbReference type="Pfam" id="PF07517">
    <property type="entry name" value="SecA_DEAD"/>
    <property type="match status" value="1"/>
</dbReference>
<dbReference type="InterPro" id="IPR001650">
    <property type="entry name" value="Helicase_C-like"/>
</dbReference>
<dbReference type="SMART" id="SM00957">
    <property type="entry name" value="SecA_DEAD"/>
    <property type="match status" value="1"/>
</dbReference>
<evidence type="ECO:0000259" key="12">
    <source>
        <dbReference type="PROSITE" id="PS51192"/>
    </source>
</evidence>
<dbReference type="InterPro" id="IPR000185">
    <property type="entry name" value="SecA"/>
</dbReference>
<keyword evidence="7" id="KW-0653">Protein transport</keyword>
<feature type="domain" description="Helicase ATP-binding" evidence="12">
    <location>
        <begin position="118"/>
        <end position="275"/>
    </location>
</feature>
<evidence type="ECO:0000256" key="1">
    <source>
        <dbReference type="ARBA" id="ARBA00022448"/>
    </source>
</evidence>
<dbReference type="Gene3D" id="3.40.50.300">
    <property type="entry name" value="P-loop containing nucleotide triphosphate hydrolases"/>
    <property type="match status" value="2"/>
</dbReference>
<keyword evidence="6" id="KW-0067">ATP-binding</keyword>
<keyword evidence="16" id="KW-1185">Reference proteome</keyword>
<keyword evidence="8" id="KW-1278">Translocase</keyword>
<dbReference type="PANTHER" id="PTHR30612">
    <property type="entry name" value="SECA INNER MEMBRANE COMPONENT OF SEC PROTEIN SECRETION SYSTEM"/>
    <property type="match status" value="1"/>
</dbReference>
<dbReference type="PROSITE" id="PS51194">
    <property type="entry name" value="HELICASE_CTER"/>
    <property type="match status" value="1"/>
</dbReference>
<feature type="domain" description="SecA family profile" evidence="14">
    <location>
        <begin position="32"/>
        <end position="611"/>
    </location>
</feature>
<comment type="caution">
    <text evidence="15">The sequence shown here is derived from an EMBL/GenBank/DDBJ whole genome shotgun (WGS) entry which is preliminary data.</text>
</comment>
<dbReference type="PRINTS" id="PR00906">
    <property type="entry name" value="SECA"/>
</dbReference>
<proteinExistence type="predicted"/>
<dbReference type="Gene3D" id="3.90.1440.10">
    <property type="entry name" value="SecA, preprotein cross-linking domain"/>
    <property type="match status" value="1"/>
</dbReference>
<dbReference type="SUPFAM" id="SSF81767">
    <property type="entry name" value="Pre-protein crosslinking domain of SecA"/>
    <property type="match status" value="1"/>
</dbReference>
<evidence type="ECO:0000256" key="2">
    <source>
        <dbReference type="ARBA" id="ARBA00022475"/>
    </source>
</evidence>
<evidence type="ECO:0000256" key="9">
    <source>
        <dbReference type="ARBA" id="ARBA00023010"/>
    </source>
</evidence>
<name>A0ABP9QED3_9RHOO</name>
<organism evidence="15 16">
    <name type="scientific">Viridibacterium curvum</name>
    <dbReference type="NCBI Taxonomy" id="1101404"/>
    <lineage>
        <taxon>Bacteria</taxon>
        <taxon>Pseudomonadati</taxon>
        <taxon>Pseudomonadota</taxon>
        <taxon>Betaproteobacteria</taxon>
        <taxon>Rhodocyclales</taxon>
        <taxon>Rhodocyclaceae</taxon>
        <taxon>Viridibacterium</taxon>
    </lineage>
</organism>
<gene>
    <name evidence="15" type="primary">secA_1</name>
    <name evidence="15" type="ORF">GCM10025770_08340</name>
</gene>
<dbReference type="RefSeq" id="WP_345531604.1">
    <property type="nucleotide sequence ID" value="NZ_BAABLD010000005.1"/>
</dbReference>
<keyword evidence="3" id="KW-0963">Cytoplasm</keyword>
<dbReference type="Pfam" id="PF01043">
    <property type="entry name" value="SecA_PP_bind"/>
    <property type="match status" value="1"/>
</dbReference>
<dbReference type="InterPro" id="IPR044722">
    <property type="entry name" value="SecA_SF2_C"/>
</dbReference>
<dbReference type="EMBL" id="BAABLD010000005">
    <property type="protein sequence ID" value="GAA5160575.1"/>
    <property type="molecule type" value="Genomic_DNA"/>
</dbReference>
<dbReference type="SMART" id="SM00958">
    <property type="entry name" value="SecA_PP_bind"/>
    <property type="match status" value="1"/>
</dbReference>
<evidence type="ECO:0000259" key="14">
    <source>
        <dbReference type="PROSITE" id="PS51196"/>
    </source>
</evidence>
<dbReference type="InterPro" id="IPR036670">
    <property type="entry name" value="SecA_X-link_sf"/>
</dbReference>
<keyword evidence="2" id="KW-1003">Cell membrane</keyword>
<evidence type="ECO:0000256" key="3">
    <source>
        <dbReference type="ARBA" id="ARBA00022490"/>
    </source>
</evidence>
<keyword evidence="1" id="KW-0813">Transport</keyword>
<evidence type="ECO:0000313" key="16">
    <source>
        <dbReference type="Proteomes" id="UP001500547"/>
    </source>
</evidence>
<evidence type="ECO:0000256" key="6">
    <source>
        <dbReference type="ARBA" id="ARBA00022840"/>
    </source>
</evidence>
<dbReference type="SUPFAM" id="SSF52540">
    <property type="entry name" value="P-loop containing nucleoside triphosphate hydrolases"/>
    <property type="match status" value="2"/>
</dbReference>
<sequence>MRQPVLALPGPLFGPYPESTSSPALPPLLASLRARFENTALSLHSRQRTLARDLARVRKHLAAMPPMPGMQLRQAINIARAELGRDGLESDAALRCMAGVLVCVRAVTGHNLRDNQIMAALAVLRGQLAEMPTGEGKTLATALAAATAALAGVPVHVITSNDYLAARDADQLRPLYRLLGLRVSSVGATHKRDERIEAYAANVTYCSAKELVFDYLRDRLSPSPTTAETDAGTSTRVLRGLCMAVIDEADSVLIDEAMTPFILSESCADPQQIALCQLALQIARELQTGQHFASAAHGCQLLPAGEAIVDTMADANDAALWSVPMYRRELVTLALTALHRYRRDEHYIVRDDKVHIVDPNSGRVAEGRAWSKGLQQMVEILEGCKPTPATRVLSQITFQRFFPRYHRIGGLSGTLREARRELLEVYGLSVVVIPPHKPTQLRVTPPVIYARREARWQHVIDAIIEHHATGQPVLIGTDSVRDSELLSRLLAARGLPHRVLNARQDREEAELVSRAGHAGAITVTTNMAGRGTDIHIDTAVAALGGLHVISCQHNSSRRIDRQLHGRAGRQGQRGSAETCLSLDEGLLGRTIPAAVRRLLGAILNSRGQLPLPVARALAGLTQSREDARARKARRRLRSQDETARQQLLFGRPAE</sequence>
<dbReference type="InterPro" id="IPR011130">
    <property type="entry name" value="SecA_preprotein_X-link_dom"/>
</dbReference>
<keyword evidence="5" id="KW-0547">Nucleotide-binding</keyword>
<dbReference type="InterPro" id="IPR014001">
    <property type="entry name" value="Helicase_ATP-bd"/>
</dbReference>
<evidence type="ECO:0000256" key="4">
    <source>
        <dbReference type="ARBA" id="ARBA00022519"/>
    </source>
</evidence>
<evidence type="ECO:0000259" key="13">
    <source>
        <dbReference type="PROSITE" id="PS51194"/>
    </source>
</evidence>
<keyword evidence="9" id="KW-0811">Translocation</keyword>
<evidence type="ECO:0000256" key="7">
    <source>
        <dbReference type="ARBA" id="ARBA00022927"/>
    </source>
</evidence>
<dbReference type="InterPro" id="IPR011115">
    <property type="entry name" value="SecA_DEAD"/>
</dbReference>